<dbReference type="InterPro" id="IPR050535">
    <property type="entry name" value="DNA_Repair-Maintenance_Comp"/>
</dbReference>
<keyword evidence="4" id="KW-1185">Reference proteome</keyword>
<organism evidence="3 4">
    <name type="scientific">Paludifilum halophilum</name>
    <dbReference type="NCBI Taxonomy" id="1642702"/>
    <lineage>
        <taxon>Bacteria</taxon>
        <taxon>Bacillati</taxon>
        <taxon>Bacillota</taxon>
        <taxon>Bacilli</taxon>
        <taxon>Bacillales</taxon>
        <taxon>Thermoactinomycetaceae</taxon>
        <taxon>Paludifilum</taxon>
    </lineage>
</organism>
<dbReference type="CDD" id="cd00840">
    <property type="entry name" value="MPP_Mre11_N"/>
    <property type="match status" value="1"/>
</dbReference>
<comment type="caution">
    <text evidence="3">The sequence shown here is derived from an EMBL/GenBank/DDBJ whole genome shotgun (WGS) entry which is preliminary data.</text>
</comment>
<evidence type="ECO:0000313" key="4">
    <source>
        <dbReference type="Proteomes" id="UP000215459"/>
    </source>
</evidence>
<protein>
    <recommendedName>
        <fullName evidence="2">Calcineurin-like phosphoesterase domain-containing protein</fullName>
    </recommendedName>
</protein>
<evidence type="ECO:0000259" key="2">
    <source>
        <dbReference type="Pfam" id="PF00149"/>
    </source>
</evidence>
<dbReference type="EMBL" id="NOWF01000002">
    <property type="protein sequence ID" value="OYD08879.1"/>
    <property type="molecule type" value="Genomic_DNA"/>
</dbReference>
<dbReference type="AlphaFoldDB" id="A0A235BA66"/>
<dbReference type="InterPro" id="IPR041796">
    <property type="entry name" value="Mre11_N"/>
</dbReference>
<name>A0A235BA66_9BACL</name>
<keyword evidence="1" id="KW-0378">Hydrolase</keyword>
<reference evidence="3 4" key="1">
    <citation type="submission" date="2017-07" db="EMBL/GenBank/DDBJ databases">
        <title>The genome sequence of Paludifilum halophilum highlights mechanisms for microbial adaptation to high salt environemnts.</title>
        <authorList>
            <person name="Belbahri L."/>
        </authorList>
    </citation>
    <scope>NUCLEOTIDE SEQUENCE [LARGE SCALE GENOMIC DNA]</scope>
    <source>
        <strain evidence="3 4">DSM 102817</strain>
    </source>
</reference>
<dbReference type="RefSeq" id="WP_094263227.1">
    <property type="nucleotide sequence ID" value="NZ_NOWF01000002.1"/>
</dbReference>
<dbReference type="Proteomes" id="UP000215459">
    <property type="component" value="Unassembled WGS sequence"/>
</dbReference>
<evidence type="ECO:0000313" key="3">
    <source>
        <dbReference type="EMBL" id="OYD08879.1"/>
    </source>
</evidence>
<accession>A0A235BA66</accession>
<dbReference type="InterPro" id="IPR004843">
    <property type="entry name" value="Calcineurin-like_PHP"/>
</dbReference>
<sequence>MKPFTLIHTADLHLDLPVSGWKGSEEQLMVRRDEYRRTFSRILELAKRREAAFLLIAGDFLEHDTVSRPTVEWVIEEFRRIPDTRVLIAPGNHDPYRSDSFYQSVPWPEHVHIFSGRWEDHYFPDYNLRVYGKGFADFEERESRLPGVDPADERRVMVAHATYGPRTEKSSYFPLSREEIHPLEMDYVALGHIHQPSTDRLDNQRRTLVRYPGSPEALRWKETGERTVSLVTFDEKGVHLETEAVQTRRYEVDFVDMTGCRTPEEAVRRILNRFPEPSARSVYRRLHLKGRCPRDLSLNGEWISLQLVKEGFLYVECLDETVPDFDLDRLRAEDGLVGTFIRRMDERAAKADGEEKKLLERALYKGLDALLLREVKGR</sequence>
<dbReference type="InterPro" id="IPR029052">
    <property type="entry name" value="Metallo-depent_PP-like"/>
</dbReference>
<proteinExistence type="predicted"/>
<dbReference type="GO" id="GO:0016787">
    <property type="term" value="F:hydrolase activity"/>
    <property type="evidence" value="ECO:0007669"/>
    <property type="project" value="UniProtKB-KW"/>
</dbReference>
<dbReference type="PANTHER" id="PTHR30337:SF7">
    <property type="entry name" value="PHOSPHOESTERASE"/>
    <property type="match status" value="1"/>
</dbReference>
<dbReference type="Pfam" id="PF00149">
    <property type="entry name" value="Metallophos"/>
    <property type="match status" value="1"/>
</dbReference>
<dbReference type="PANTHER" id="PTHR30337">
    <property type="entry name" value="COMPONENT OF ATP-DEPENDENT DSDNA EXONUCLEASE"/>
    <property type="match status" value="1"/>
</dbReference>
<feature type="domain" description="Calcineurin-like phosphoesterase" evidence="2">
    <location>
        <begin position="5"/>
        <end position="196"/>
    </location>
</feature>
<dbReference type="SUPFAM" id="SSF56300">
    <property type="entry name" value="Metallo-dependent phosphatases"/>
    <property type="match status" value="1"/>
</dbReference>
<dbReference type="Gene3D" id="3.60.21.10">
    <property type="match status" value="1"/>
</dbReference>
<gene>
    <name evidence="3" type="ORF">CHM34_03600</name>
</gene>
<dbReference type="OrthoDB" id="9773856at2"/>
<evidence type="ECO:0000256" key="1">
    <source>
        <dbReference type="ARBA" id="ARBA00022801"/>
    </source>
</evidence>